<sequence length="358" mass="39153">MALSPRAGAGPKEKRGGLGAFGRWAAREDRIWNDTAGAGVWDRKQNYTLLRTVLLILRASSVSSVDMTRLSGWSDRSGVGVGCRVVWRRGDLIDGGDRGFPMEVKIGDSDDIFVSPIASASNHVRCFTIRLALSDTSARTAHGFVMLQSTCPVGVGDRAGQELARKEAVHGKAQGDGSNCNYINVMYLPVPITPNTIFRDPGIYKFFISWIYIFTLLTQDGCHGPRSLSEGRGTAVRLIRRKPSATCSACKRTGEYHGPLNRERVQIGRRSGNDNDYLSEANTLGADSPTSRGLGLVISQRHDDSDLWLTKPDWAHESLYPYGGVGTTNYHGSQQIFDSRSSPPTRRYTPDASTIRAG</sequence>
<gene>
    <name evidence="1" type="ORF">F5148DRAFT_1148404</name>
</gene>
<reference evidence="1" key="1">
    <citation type="submission" date="2021-03" db="EMBL/GenBank/DDBJ databases">
        <title>Evolutionary priming and transition to the ectomycorrhizal habit in an iconic lineage of mushroom-forming fungi: is preadaptation a requirement?</title>
        <authorList>
            <consortium name="DOE Joint Genome Institute"/>
            <person name="Looney B.P."/>
            <person name="Miyauchi S."/>
            <person name="Morin E."/>
            <person name="Drula E."/>
            <person name="Courty P.E."/>
            <person name="Chicoki N."/>
            <person name="Fauchery L."/>
            <person name="Kohler A."/>
            <person name="Kuo A."/>
            <person name="LaButti K."/>
            <person name="Pangilinan J."/>
            <person name="Lipzen A."/>
            <person name="Riley R."/>
            <person name="Andreopoulos W."/>
            <person name="He G."/>
            <person name="Johnson J."/>
            <person name="Barry K.W."/>
            <person name="Grigoriev I.V."/>
            <person name="Nagy L."/>
            <person name="Hibbett D."/>
            <person name="Henrissat B."/>
            <person name="Matheny P.B."/>
            <person name="Labbe J."/>
            <person name="Martin A.F."/>
        </authorList>
    </citation>
    <scope>NUCLEOTIDE SEQUENCE</scope>
    <source>
        <strain evidence="1">BPL698</strain>
    </source>
</reference>
<evidence type="ECO:0000313" key="1">
    <source>
        <dbReference type="EMBL" id="KAI9509324.1"/>
    </source>
</evidence>
<dbReference type="Proteomes" id="UP001207468">
    <property type="component" value="Unassembled WGS sequence"/>
</dbReference>
<proteinExistence type="predicted"/>
<keyword evidence="2" id="KW-1185">Reference proteome</keyword>
<dbReference type="EMBL" id="JAGFNK010000067">
    <property type="protein sequence ID" value="KAI9509324.1"/>
    <property type="molecule type" value="Genomic_DNA"/>
</dbReference>
<accession>A0ACC0UE20</accession>
<organism evidence="1 2">
    <name type="scientific">Russula earlei</name>
    <dbReference type="NCBI Taxonomy" id="71964"/>
    <lineage>
        <taxon>Eukaryota</taxon>
        <taxon>Fungi</taxon>
        <taxon>Dikarya</taxon>
        <taxon>Basidiomycota</taxon>
        <taxon>Agaricomycotina</taxon>
        <taxon>Agaricomycetes</taxon>
        <taxon>Russulales</taxon>
        <taxon>Russulaceae</taxon>
        <taxon>Russula</taxon>
    </lineage>
</organism>
<protein>
    <submittedName>
        <fullName evidence="1">Uncharacterized protein</fullName>
    </submittedName>
</protein>
<evidence type="ECO:0000313" key="2">
    <source>
        <dbReference type="Proteomes" id="UP001207468"/>
    </source>
</evidence>
<comment type="caution">
    <text evidence="1">The sequence shown here is derived from an EMBL/GenBank/DDBJ whole genome shotgun (WGS) entry which is preliminary data.</text>
</comment>
<name>A0ACC0UE20_9AGAM</name>